<dbReference type="RefSeq" id="WP_136463400.1">
    <property type="nucleotide sequence ID" value="NZ_SRKY01000003.1"/>
</dbReference>
<gene>
    <name evidence="1" type="ORF">E4Z66_12750</name>
</gene>
<sequence length="76" mass="8365">MSQIIIHKGIRPTNAVTAMVDQYFAGMGQGVNAYLLTRSRYNQIARLNAKSDTELAALNLTRENIVPHVFGDLFGA</sequence>
<name>A0A4S4NIK8_9RHOB</name>
<dbReference type="EMBL" id="SRKY01000003">
    <property type="protein sequence ID" value="THH35930.1"/>
    <property type="molecule type" value="Genomic_DNA"/>
</dbReference>
<comment type="caution">
    <text evidence="1">The sequence shown here is derived from an EMBL/GenBank/DDBJ whole genome shotgun (WGS) entry which is preliminary data.</text>
</comment>
<accession>A0A4S4NIK8</accession>
<evidence type="ECO:0000313" key="1">
    <source>
        <dbReference type="EMBL" id="THH35930.1"/>
    </source>
</evidence>
<organism evidence="1 2">
    <name type="scientific">Aliishimia ponticola</name>
    <dbReference type="NCBI Taxonomy" id="2499833"/>
    <lineage>
        <taxon>Bacteria</taxon>
        <taxon>Pseudomonadati</taxon>
        <taxon>Pseudomonadota</taxon>
        <taxon>Alphaproteobacteria</taxon>
        <taxon>Rhodobacterales</taxon>
        <taxon>Paracoccaceae</taxon>
        <taxon>Aliishimia</taxon>
    </lineage>
</organism>
<evidence type="ECO:0000313" key="2">
    <source>
        <dbReference type="Proteomes" id="UP000306602"/>
    </source>
</evidence>
<protein>
    <submittedName>
        <fullName evidence="1">Uncharacterized protein</fullName>
    </submittedName>
</protein>
<keyword evidence="2" id="KW-1185">Reference proteome</keyword>
<proteinExistence type="predicted"/>
<dbReference type="Proteomes" id="UP000306602">
    <property type="component" value="Unassembled WGS sequence"/>
</dbReference>
<reference evidence="1 2" key="1">
    <citation type="submission" date="2019-04" db="EMBL/GenBank/DDBJ databases">
        <title>Shimia ponticola sp. nov., isolated from seawater.</title>
        <authorList>
            <person name="Kim Y.-O."/>
            <person name="Yoon J.-H."/>
        </authorList>
    </citation>
    <scope>NUCLEOTIDE SEQUENCE [LARGE SCALE GENOMIC DNA]</scope>
    <source>
        <strain evidence="1 2">MYP11</strain>
    </source>
</reference>
<dbReference type="OrthoDB" id="7867799at2"/>
<dbReference type="AlphaFoldDB" id="A0A4S4NIK8"/>